<dbReference type="GO" id="GO:0016054">
    <property type="term" value="P:organic acid catabolic process"/>
    <property type="evidence" value="ECO:0007669"/>
    <property type="project" value="UniProtKB-ARBA"/>
</dbReference>
<evidence type="ECO:0000256" key="5">
    <source>
        <dbReference type="PIRSR" id="PIRSR000103-1"/>
    </source>
</evidence>
<dbReference type="Gene3D" id="3.40.50.720">
    <property type="entry name" value="NAD(P)-binding Rossmann-like Domain"/>
    <property type="match status" value="1"/>
</dbReference>
<dbReference type="RefSeq" id="WP_144307011.1">
    <property type="nucleotide sequence ID" value="NZ_CP039543.1"/>
</dbReference>
<proteinExistence type="inferred from homology"/>
<feature type="active site" evidence="5">
    <location>
        <position position="173"/>
    </location>
</feature>
<reference evidence="8 9" key="1">
    <citation type="submission" date="2018-06" db="EMBL/GenBank/DDBJ databases">
        <title>Complete genome of Desulfovibrio marinus P48SEP.</title>
        <authorList>
            <person name="Crispim J.S."/>
            <person name="Vidigal P.M.P."/>
            <person name="Silva L.C.F."/>
            <person name="Araujo L.C."/>
            <person name="Laguardia C.N."/>
            <person name="Dias R.S."/>
            <person name="Sousa M.P."/>
            <person name="Paula S.O."/>
            <person name="Silva C."/>
        </authorList>
    </citation>
    <scope>NUCLEOTIDE SEQUENCE [LARGE SCALE GENOMIC DNA]</scope>
    <source>
        <strain evidence="8 9">P48SEP</strain>
    </source>
</reference>
<dbReference type="GO" id="GO:0019521">
    <property type="term" value="P:D-gluconate metabolic process"/>
    <property type="evidence" value="ECO:0007669"/>
    <property type="project" value="UniProtKB-KW"/>
</dbReference>
<dbReference type="SUPFAM" id="SSF48179">
    <property type="entry name" value="6-phosphogluconate dehydrogenase C-terminal domain-like"/>
    <property type="match status" value="1"/>
</dbReference>
<dbReference type="PRINTS" id="PR00076">
    <property type="entry name" value="6PGDHDRGNASE"/>
</dbReference>
<dbReference type="InterPro" id="IPR006183">
    <property type="entry name" value="Pgluconate_DH"/>
</dbReference>
<evidence type="ECO:0000256" key="4">
    <source>
        <dbReference type="ARBA" id="ARBA00023064"/>
    </source>
</evidence>
<sequence>MQIAMIGLGRMGRNMAARLLRNGHDVVAYNRTFEKTEALAIEEGGFAARSLEEVVEHLKPPRTVWLMLPAGGVVDQHVDQFLGLLQEGDILVDGGNSNFHDDKPRHDKAAEKGVHYLDAGVSGGVWGLEEGFCMMLGGPRKAFEHVEPAIKTMAPDKGYYYCGAKPGSGHFVKMVHNGIEYAIMQAYAEGFNILEKSDFREELDYAEICEMWNHGSVIRSWLLELTGRAFKEDPGLKDIAAWVDDSGEGRWTVQQAVDTATPAPVIALALMERFRSRDESSFADRILAAQRNQFGGHAMKHKD</sequence>
<dbReference type="PANTHER" id="PTHR11811">
    <property type="entry name" value="6-PHOSPHOGLUCONATE DEHYDROGENASE"/>
    <property type="match status" value="1"/>
</dbReference>
<dbReference type="GO" id="GO:0006098">
    <property type="term" value="P:pentose-phosphate shunt"/>
    <property type="evidence" value="ECO:0007669"/>
    <property type="project" value="UniProtKB-UniPathway"/>
</dbReference>
<reference evidence="7 10" key="2">
    <citation type="submission" date="2019-04" db="EMBL/GenBank/DDBJ databases">
        <title>Isolation and culture of sulfate reducing bacteria from the cold seep of the South China Sea.</title>
        <authorList>
            <person name="Sun C."/>
            <person name="Liu R."/>
        </authorList>
    </citation>
    <scope>NUCLEOTIDE SEQUENCE [LARGE SCALE GENOMIC DNA]</scope>
    <source>
        <strain evidence="7 10">CS1</strain>
    </source>
</reference>
<dbReference type="NCBIfam" id="TIGR00872">
    <property type="entry name" value="gnd_rel"/>
    <property type="match status" value="1"/>
</dbReference>
<evidence type="ECO:0000256" key="2">
    <source>
        <dbReference type="ARBA" id="ARBA00008419"/>
    </source>
</evidence>
<keyword evidence="10" id="KW-1185">Reference proteome</keyword>
<dbReference type="GO" id="GO:0004616">
    <property type="term" value="F:phosphogluconate dehydrogenase (decarboxylating) activity"/>
    <property type="evidence" value="ECO:0007669"/>
    <property type="project" value="InterPro"/>
</dbReference>
<dbReference type="SUPFAM" id="SSF51735">
    <property type="entry name" value="NAD(P)-binding Rossmann-fold domains"/>
    <property type="match status" value="1"/>
</dbReference>
<evidence type="ECO:0000256" key="3">
    <source>
        <dbReference type="ARBA" id="ARBA00023002"/>
    </source>
</evidence>
<dbReference type="InterPro" id="IPR006114">
    <property type="entry name" value="6PGDH_C"/>
</dbReference>
<dbReference type="Proteomes" id="UP000503251">
    <property type="component" value="Chromosome"/>
</dbReference>
<accession>A0A6P1ZBD4</accession>
<dbReference type="SMART" id="SM01350">
    <property type="entry name" value="6PGD"/>
    <property type="match status" value="1"/>
</dbReference>
<dbReference type="InterPro" id="IPR002204">
    <property type="entry name" value="3-OH-isobutyrate_DH-rel_CS"/>
</dbReference>
<dbReference type="InterPro" id="IPR004849">
    <property type="entry name" value="6DGDH_YqeC"/>
</dbReference>
<dbReference type="InterPro" id="IPR015815">
    <property type="entry name" value="HIBADH-related"/>
</dbReference>
<dbReference type="NCBIfam" id="NF007161">
    <property type="entry name" value="PRK09599.1"/>
    <property type="match status" value="1"/>
</dbReference>
<gene>
    <name evidence="8" type="primary">gnd</name>
    <name evidence="8" type="ORF">DQK91_19135</name>
    <name evidence="7" type="ORF">E8L03_20680</name>
</gene>
<evidence type="ECO:0000259" key="6">
    <source>
        <dbReference type="SMART" id="SM01350"/>
    </source>
</evidence>
<dbReference type="OrthoDB" id="9804542at2"/>
<dbReference type="PIRSF" id="PIRSF000103">
    <property type="entry name" value="HIBADH"/>
    <property type="match status" value="1"/>
</dbReference>
<evidence type="ECO:0000313" key="10">
    <source>
        <dbReference type="Proteomes" id="UP000503251"/>
    </source>
</evidence>
<dbReference type="GO" id="GO:0050661">
    <property type="term" value="F:NADP binding"/>
    <property type="evidence" value="ECO:0007669"/>
    <property type="project" value="InterPro"/>
</dbReference>
<comment type="pathway">
    <text evidence="1">Carbohydrate degradation; pentose phosphate pathway.</text>
</comment>
<evidence type="ECO:0000313" key="9">
    <source>
        <dbReference type="Proteomes" id="UP000434052"/>
    </source>
</evidence>
<dbReference type="InterPro" id="IPR006115">
    <property type="entry name" value="6PGDH_NADP-bd"/>
</dbReference>
<evidence type="ECO:0000313" key="8">
    <source>
        <dbReference type="EMBL" id="TVM31225.1"/>
    </source>
</evidence>
<dbReference type="InterPro" id="IPR013328">
    <property type="entry name" value="6PGD_dom2"/>
</dbReference>
<comment type="similarity">
    <text evidence="2">Belongs to the 6-phosphogluconate dehydrogenase family.</text>
</comment>
<dbReference type="PROSITE" id="PS00895">
    <property type="entry name" value="3_HYDROXYISOBUT_DH"/>
    <property type="match status" value="1"/>
</dbReference>
<dbReference type="Pfam" id="PF00393">
    <property type="entry name" value="6PGD"/>
    <property type="match status" value="1"/>
</dbReference>
<keyword evidence="3" id="KW-0560">Oxidoreductase</keyword>
<feature type="domain" description="6-phosphogluconate dehydrogenase C-terminal" evidence="6">
    <location>
        <begin position="169"/>
        <end position="298"/>
    </location>
</feature>
<dbReference type="InterPro" id="IPR008927">
    <property type="entry name" value="6-PGluconate_DH-like_C_sf"/>
</dbReference>
<dbReference type="InterPro" id="IPR036291">
    <property type="entry name" value="NAD(P)-bd_dom_sf"/>
</dbReference>
<dbReference type="Proteomes" id="UP000434052">
    <property type="component" value="Unassembled WGS sequence"/>
</dbReference>
<dbReference type="EMBL" id="QMIF01000017">
    <property type="protein sequence ID" value="TVM31225.1"/>
    <property type="molecule type" value="Genomic_DNA"/>
</dbReference>
<keyword evidence="4" id="KW-0311">Gluconate utilization</keyword>
<evidence type="ECO:0000256" key="1">
    <source>
        <dbReference type="ARBA" id="ARBA00004959"/>
    </source>
</evidence>
<dbReference type="Pfam" id="PF03446">
    <property type="entry name" value="NAD_binding_2"/>
    <property type="match status" value="1"/>
</dbReference>
<dbReference type="EMBL" id="CP039543">
    <property type="protein sequence ID" value="QJT11178.1"/>
    <property type="molecule type" value="Genomic_DNA"/>
</dbReference>
<name>A0A6P1ZBD4_9BACT</name>
<dbReference type="UniPathway" id="UPA00115"/>
<protein>
    <submittedName>
        <fullName evidence="8">Decarboxylating 6-phosphogluconate dehydrogenase</fullName>
    </submittedName>
</protein>
<dbReference type="AlphaFoldDB" id="A0A6P1ZBD4"/>
<evidence type="ECO:0000313" key="7">
    <source>
        <dbReference type="EMBL" id="QJT11178.1"/>
    </source>
</evidence>
<organism evidence="8 9">
    <name type="scientific">Oceanidesulfovibrio marinus</name>
    <dbReference type="NCBI Taxonomy" id="370038"/>
    <lineage>
        <taxon>Bacteria</taxon>
        <taxon>Pseudomonadati</taxon>
        <taxon>Thermodesulfobacteriota</taxon>
        <taxon>Desulfovibrionia</taxon>
        <taxon>Desulfovibrionales</taxon>
        <taxon>Desulfovibrionaceae</taxon>
        <taxon>Oceanidesulfovibrio</taxon>
    </lineage>
</organism>
<dbReference type="Gene3D" id="1.10.1040.10">
    <property type="entry name" value="N-(1-d-carboxylethyl)-l-norvaline Dehydrogenase, domain 2"/>
    <property type="match status" value="1"/>
</dbReference>